<proteinExistence type="predicted"/>
<keyword evidence="4" id="KW-1185">Reference proteome</keyword>
<sequence>MKTTDNTHSIFDDDPLLAEKKKFYPTLGHAWLIPVYSLVVFITFYIAATLAYPGIINDKLLSSLITIPIYCSLLLVMLIYSYNRKKKIEPDYILPFRTPSVAVLLTGPFLMFSLYLFTFGVQEWIHLSAFQEWDSVFLLIREKPVFYCFIYFLIDPFIQESLMRGVILDSFLKNYSPVKALLNVAAISFAFSLSPYTLLYTTSFSLMLSWIYLKTDNLGNTFYMQVLCGLIPALLVFILQDQFNTYVQQALRSPVWVGAAGIIAILCIIVLQTSLPSTNKAIK</sequence>
<organism evidence="3 4">
    <name type="scientific">Chitinophaga ginsengisegetis</name>
    <dbReference type="NCBI Taxonomy" id="393003"/>
    <lineage>
        <taxon>Bacteria</taxon>
        <taxon>Pseudomonadati</taxon>
        <taxon>Bacteroidota</taxon>
        <taxon>Chitinophagia</taxon>
        <taxon>Chitinophagales</taxon>
        <taxon>Chitinophagaceae</taxon>
        <taxon>Chitinophaga</taxon>
    </lineage>
</organism>
<feature type="transmembrane region" description="Helical" evidence="1">
    <location>
        <begin position="30"/>
        <end position="48"/>
    </location>
</feature>
<evidence type="ECO:0000256" key="1">
    <source>
        <dbReference type="SAM" id="Phobius"/>
    </source>
</evidence>
<reference evidence="3 4" key="1">
    <citation type="submission" date="2017-02" db="EMBL/GenBank/DDBJ databases">
        <authorList>
            <person name="Peterson S.W."/>
        </authorList>
    </citation>
    <scope>NUCLEOTIDE SEQUENCE [LARGE SCALE GENOMIC DNA]</scope>
    <source>
        <strain evidence="3 4">DSM 18108</strain>
    </source>
</reference>
<protein>
    <submittedName>
        <fullName evidence="3">CAAX protease self-immunity</fullName>
    </submittedName>
</protein>
<feature type="domain" description="CAAX prenyl protease 2/Lysostaphin resistance protein A-like" evidence="2">
    <location>
        <begin position="143"/>
        <end position="224"/>
    </location>
</feature>
<feature type="transmembrane region" description="Helical" evidence="1">
    <location>
        <begin position="144"/>
        <end position="168"/>
    </location>
</feature>
<evidence type="ECO:0000313" key="4">
    <source>
        <dbReference type="Proteomes" id="UP000190166"/>
    </source>
</evidence>
<dbReference type="AlphaFoldDB" id="A0A1T5P577"/>
<dbReference type="Proteomes" id="UP000190166">
    <property type="component" value="Unassembled WGS sequence"/>
</dbReference>
<name>A0A1T5P577_9BACT</name>
<dbReference type="STRING" id="393003.SAMN05660461_3798"/>
<keyword evidence="1" id="KW-0472">Membrane</keyword>
<keyword evidence="3" id="KW-0645">Protease</keyword>
<dbReference type="GO" id="GO:0006508">
    <property type="term" value="P:proteolysis"/>
    <property type="evidence" value="ECO:0007669"/>
    <property type="project" value="UniProtKB-KW"/>
</dbReference>
<dbReference type="GO" id="GO:0004175">
    <property type="term" value="F:endopeptidase activity"/>
    <property type="evidence" value="ECO:0007669"/>
    <property type="project" value="UniProtKB-ARBA"/>
</dbReference>
<evidence type="ECO:0000259" key="2">
    <source>
        <dbReference type="Pfam" id="PF02517"/>
    </source>
</evidence>
<evidence type="ECO:0000313" key="3">
    <source>
        <dbReference type="EMBL" id="SKD07757.1"/>
    </source>
</evidence>
<dbReference type="RefSeq" id="WP_079471090.1">
    <property type="nucleotide sequence ID" value="NZ_FUZZ01000003.1"/>
</dbReference>
<keyword evidence="3" id="KW-0378">Hydrolase</keyword>
<accession>A0A1T5P577</accession>
<gene>
    <name evidence="3" type="ORF">SAMN05660461_3798</name>
</gene>
<keyword evidence="1" id="KW-0812">Transmembrane</keyword>
<feature type="transmembrane region" description="Helical" evidence="1">
    <location>
        <begin position="60"/>
        <end position="80"/>
    </location>
</feature>
<dbReference type="Pfam" id="PF02517">
    <property type="entry name" value="Rce1-like"/>
    <property type="match status" value="1"/>
</dbReference>
<feature type="transmembrane region" description="Helical" evidence="1">
    <location>
        <begin position="180"/>
        <end position="202"/>
    </location>
</feature>
<feature type="transmembrane region" description="Helical" evidence="1">
    <location>
        <begin position="222"/>
        <end position="239"/>
    </location>
</feature>
<feature type="transmembrane region" description="Helical" evidence="1">
    <location>
        <begin position="101"/>
        <end position="124"/>
    </location>
</feature>
<feature type="transmembrane region" description="Helical" evidence="1">
    <location>
        <begin position="251"/>
        <end position="271"/>
    </location>
</feature>
<dbReference type="GO" id="GO:0080120">
    <property type="term" value="P:CAAX-box protein maturation"/>
    <property type="evidence" value="ECO:0007669"/>
    <property type="project" value="UniProtKB-ARBA"/>
</dbReference>
<dbReference type="EMBL" id="FUZZ01000003">
    <property type="protein sequence ID" value="SKD07757.1"/>
    <property type="molecule type" value="Genomic_DNA"/>
</dbReference>
<keyword evidence="1" id="KW-1133">Transmembrane helix</keyword>
<dbReference type="InterPro" id="IPR003675">
    <property type="entry name" value="Rce1/LyrA-like_dom"/>
</dbReference>